<dbReference type="InterPro" id="IPR050312">
    <property type="entry name" value="IolE/XylAMocC-like"/>
</dbReference>
<dbReference type="PANTHER" id="PTHR12110:SF21">
    <property type="entry name" value="XYLOSE ISOMERASE-LIKE TIM BARREL DOMAIN-CONTAINING PROTEIN"/>
    <property type="match status" value="1"/>
</dbReference>
<dbReference type="Gene3D" id="3.20.20.150">
    <property type="entry name" value="Divalent-metal-dependent TIM barrel enzymes"/>
    <property type="match status" value="1"/>
</dbReference>
<dbReference type="InterPro" id="IPR013022">
    <property type="entry name" value="Xyl_isomerase-like_TIM-brl"/>
</dbReference>
<evidence type="ECO:0000313" key="2">
    <source>
        <dbReference type="EMBL" id="TMI92989.1"/>
    </source>
</evidence>
<keyword evidence="2" id="KW-0413">Isomerase</keyword>
<evidence type="ECO:0000313" key="3">
    <source>
        <dbReference type="Proteomes" id="UP000318509"/>
    </source>
</evidence>
<evidence type="ECO:0000259" key="1">
    <source>
        <dbReference type="Pfam" id="PF01261"/>
    </source>
</evidence>
<dbReference type="EMBL" id="VBAK01000043">
    <property type="protein sequence ID" value="TMI92989.1"/>
    <property type="molecule type" value="Genomic_DNA"/>
</dbReference>
<organism evidence="2 3">
    <name type="scientific">Candidatus Segetimicrobium genomatis</name>
    <dbReference type="NCBI Taxonomy" id="2569760"/>
    <lineage>
        <taxon>Bacteria</taxon>
        <taxon>Bacillati</taxon>
        <taxon>Candidatus Sysuimicrobiota</taxon>
        <taxon>Candidatus Sysuimicrobiia</taxon>
        <taxon>Candidatus Sysuimicrobiales</taxon>
        <taxon>Candidatus Segetimicrobiaceae</taxon>
        <taxon>Candidatus Segetimicrobium</taxon>
    </lineage>
</organism>
<reference evidence="2 3" key="1">
    <citation type="journal article" date="2019" name="Nat. Microbiol.">
        <title>Mediterranean grassland soil C-N compound turnover is dependent on rainfall and depth, and is mediated by genomically divergent microorganisms.</title>
        <authorList>
            <person name="Diamond S."/>
            <person name="Andeer P.F."/>
            <person name="Li Z."/>
            <person name="Crits-Christoph A."/>
            <person name="Burstein D."/>
            <person name="Anantharaman K."/>
            <person name="Lane K.R."/>
            <person name="Thomas B.C."/>
            <person name="Pan C."/>
            <person name="Northen T.R."/>
            <person name="Banfield J.F."/>
        </authorList>
    </citation>
    <scope>NUCLEOTIDE SEQUENCE [LARGE SCALE GENOMIC DNA]</scope>
    <source>
        <strain evidence="2">NP_3</strain>
    </source>
</reference>
<proteinExistence type="predicted"/>
<dbReference type="Pfam" id="PF01261">
    <property type="entry name" value="AP_endonuc_2"/>
    <property type="match status" value="1"/>
</dbReference>
<dbReference type="PANTHER" id="PTHR12110">
    <property type="entry name" value="HYDROXYPYRUVATE ISOMERASE"/>
    <property type="match status" value="1"/>
</dbReference>
<feature type="domain" description="Xylose isomerase-like TIM barrel" evidence="1">
    <location>
        <begin position="19"/>
        <end position="242"/>
    </location>
</feature>
<name>A0A537KB43_9BACT</name>
<dbReference type="GO" id="GO:0016853">
    <property type="term" value="F:isomerase activity"/>
    <property type="evidence" value="ECO:0007669"/>
    <property type="project" value="UniProtKB-KW"/>
</dbReference>
<dbReference type="SUPFAM" id="SSF51658">
    <property type="entry name" value="Xylose isomerase-like"/>
    <property type="match status" value="1"/>
</dbReference>
<accession>A0A537KB43</accession>
<sequence length="281" mass="30022">MIVGACAWTYGAAPLAETLERIAAAGCDGVELPGEPDQIRSADARALLARHRLTPVALTASCSAEARRDLAHPDPAVRRDAVAYVVRCLGFAAECGIPLVQILPSAETRLAPLAAREDEWRWSVEGVRAAAREAERLGVRLAVEPVNRYEAYLVTSMEAALAYLDAAASPWVGATLDLFHANIEEPTIPGAIRAAGPRLWHVHVADTNREGLGRGHLDLDGCLGALRGVGYAGALVLEVVPPGPDPFRPITDERSAAILDGFLRDSVTRLRAALLRRWAPA</sequence>
<comment type="caution">
    <text evidence="2">The sequence shown here is derived from an EMBL/GenBank/DDBJ whole genome shotgun (WGS) entry which is preliminary data.</text>
</comment>
<dbReference type="AlphaFoldDB" id="A0A537KB43"/>
<gene>
    <name evidence="2" type="ORF">E6H00_01915</name>
</gene>
<protein>
    <submittedName>
        <fullName evidence="2">Sugar phosphate isomerase/epimerase</fullName>
    </submittedName>
</protein>
<dbReference type="InterPro" id="IPR036237">
    <property type="entry name" value="Xyl_isomerase-like_sf"/>
</dbReference>
<dbReference type="Proteomes" id="UP000318509">
    <property type="component" value="Unassembled WGS sequence"/>
</dbReference>